<evidence type="ECO:0000256" key="1">
    <source>
        <dbReference type="ARBA" id="ARBA00022980"/>
    </source>
</evidence>
<dbReference type="EMBL" id="LAZR01005485">
    <property type="protein sequence ID" value="KKM99541.1"/>
    <property type="molecule type" value="Genomic_DNA"/>
</dbReference>
<dbReference type="InterPro" id="IPR002150">
    <property type="entry name" value="Ribosomal_bL31"/>
</dbReference>
<evidence type="ECO:0000256" key="2">
    <source>
        <dbReference type="ARBA" id="ARBA00023274"/>
    </source>
</evidence>
<dbReference type="HAMAP" id="MF_00502">
    <property type="entry name" value="Ribosomal_bL31_2"/>
    <property type="match status" value="1"/>
</dbReference>
<dbReference type="PANTHER" id="PTHR33280:SF1">
    <property type="entry name" value="LARGE RIBOSOMAL SUBUNIT PROTEIN BL31C"/>
    <property type="match status" value="1"/>
</dbReference>
<dbReference type="InterPro" id="IPR034704">
    <property type="entry name" value="Ribosomal_bL28/bL31-like_sf"/>
</dbReference>
<evidence type="ECO:0000313" key="3">
    <source>
        <dbReference type="EMBL" id="KKM99541.1"/>
    </source>
</evidence>
<dbReference type="NCBIfam" id="NF002462">
    <property type="entry name" value="PRK01678.1"/>
    <property type="match status" value="1"/>
</dbReference>
<dbReference type="Pfam" id="PF01197">
    <property type="entry name" value="Ribosomal_L31"/>
    <property type="match status" value="1"/>
</dbReference>
<keyword evidence="2" id="KW-0687">Ribonucleoprotein</keyword>
<evidence type="ECO:0008006" key="4">
    <source>
        <dbReference type="Google" id="ProtNLM"/>
    </source>
</evidence>
<dbReference type="GO" id="GO:1990904">
    <property type="term" value="C:ribonucleoprotein complex"/>
    <property type="evidence" value="ECO:0007669"/>
    <property type="project" value="UniProtKB-KW"/>
</dbReference>
<name>A0A0F9MJU3_9ZZZZ</name>
<dbReference type="Gene3D" id="4.10.830.30">
    <property type="entry name" value="Ribosomal protein L31"/>
    <property type="match status" value="1"/>
</dbReference>
<dbReference type="GO" id="GO:0005840">
    <property type="term" value="C:ribosome"/>
    <property type="evidence" value="ECO:0007669"/>
    <property type="project" value="UniProtKB-KW"/>
</dbReference>
<protein>
    <recommendedName>
        <fullName evidence="4">50S ribosomal protein L31 type B</fullName>
    </recommendedName>
</protein>
<proteinExistence type="inferred from homology"/>
<dbReference type="PANTHER" id="PTHR33280">
    <property type="entry name" value="50S RIBOSOMAL PROTEIN L31, CHLOROPLASTIC"/>
    <property type="match status" value="1"/>
</dbReference>
<dbReference type="GO" id="GO:0006412">
    <property type="term" value="P:translation"/>
    <property type="evidence" value="ECO:0007669"/>
    <property type="project" value="InterPro"/>
</dbReference>
<keyword evidence="1" id="KW-0689">Ribosomal protein</keyword>
<dbReference type="InterPro" id="IPR027493">
    <property type="entry name" value="Ribosomal_bL31_B"/>
</dbReference>
<comment type="caution">
    <text evidence="3">The sequence shown here is derived from an EMBL/GenBank/DDBJ whole genome shotgun (WGS) entry which is preliminary data.</text>
</comment>
<dbReference type="AlphaFoldDB" id="A0A0F9MJU3"/>
<dbReference type="NCBIfam" id="TIGR00105">
    <property type="entry name" value="L31"/>
    <property type="match status" value="1"/>
</dbReference>
<dbReference type="InterPro" id="IPR042105">
    <property type="entry name" value="Ribosomal_bL31_sf"/>
</dbReference>
<dbReference type="GO" id="GO:0003735">
    <property type="term" value="F:structural constituent of ribosome"/>
    <property type="evidence" value="ECO:0007669"/>
    <property type="project" value="InterPro"/>
</dbReference>
<reference evidence="3" key="1">
    <citation type="journal article" date="2015" name="Nature">
        <title>Complex archaea that bridge the gap between prokaryotes and eukaryotes.</title>
        <authorList>
            <person name="Spang A."/>
            <person name="Saw J.H."/>
            <person name="Jorgensen S.L."/>
            <person name="Zaremba-Niedzwiedzka K."/>
            <person name="Martijn J."/>
            <person name="Lind A.E."/>
            <person name="van Eijk R."/>
            <person name="Schleper C."/>
            <person name="Guy L."/>
            <person name="Ettema T.J."/>
        </authorList>
    </citation>
    <scope>NUCLEOTIDE SEQUENCE</scope>
</reference>
<accession>A0A0F9MJU3</accession>
<dbReference type="SUPFAM" id="SSF143800">
    <property type="entry name" value="L28p-like"/>
    <property type="match status" value="1"/>
</dbReference>
<dbReference type="PRINTS" id="PR01249">
    <property type="entry name" value="RIBOSOMALL31"/>
</dbReference>
<organism evidence="3">
    <name type="scientific">marine sediment metagenome</name>
    <dbReference type="NCBI Taxonomy" id="412755"/>
    <lineage>
        <taxon>unclassified sequences</taxon>
        <taxon>metagenomes</taxon>
        <taxon>ecological metagenomes</taxon>
    </lineage>
</organism>
<gene>
    <name evidence="3" type="ORF">LCGC14_1146840</name>
</gene>
<sequence>MKPNIHPDYQVVAFHDTAADSYFIIGSTIKTSRTVEIDGNTYPYVPIDVSSDSHPFYTGKQKTVATDGRVAQFNRRFKNLSTVKKEKI</sequence>
<dbReference type="PROSITE" id="PS01143">
    <property type="entry name" value="RIBOSOMAL_L31"/>
    <property type="match status" value="1"/>
</dbReference>